<evidence type="ECO:0000313" key="2">
    <source>
        <dbReference type="Proteomes" id="UP001061070"/>
    </source>
</evidence>
<dbReference type="Proteomes" id="UP001061070">
    <property type="component" value="Unassembled WGS sequence"/>
</dbReference>
<proteinExistence type="predicted"/>
<organism evidence="1 2">
    <name type="scientific">Gluconobacter frateurii NRIC 0228</name>
    <dbReference type="NCBI Taxonomy" id="1307946"/>
    <lineage>
        <taxon>Bacteria</taxon>
        <taxon>Pseudomonadati</taxon>
        <taxon>Pseudomonadota</taxon>
        <taxon>Alphaproteobacteria</taxon>
        <taxon>Acetobacterales</taxon>
        <taxon>Acetobacteraceae</taxon>
        <taxon>Gluconobacter</taxon>
    </lineage>
</organism>
<dbReference type="CDD" id="cd06150">
    <property type="entry name" value="YjgF_YER057c_UK114_like_2"/>
    <property type="match status" value="1"/>
</dbReference>
<gene>
    <name evidence="1" type="ORF">AA0228_2987</name>
</gene>
<dbReference type="SUPFAM" id="SSF55298">
    <property type="entry name" value="YjgF-like"/>
    <property type="match status" value="1"/>
</dbReference>
<dbReference type="PANTHER" id="PTHR47328:SF1">
    <property type="entry name" value="RUTC FAMILY PROTEIN YOAB"/>
    <property type="match status" value="1"/>
</dbReference>
<dbReference type="EMBL" id="BAQW01000014">
    <property type="protein sequence ID" value="GBR17272.1"/>
    <property type="molecule type" value="Genomic_DNA"/>
</dbReference>
<sequence length="299" mass="33670">MPHLNIVPQKPQRLSIFKKPVWHDTDHAIQTKMSRLLLNSTQKKRIPTIRPQNWNRLPLCFSQTRSKLISATRMIKMPMGQQDRINCQTIELLKQVIHVPARIHNDGVVPFIPEDRAVLPDRRHSYSFDIQRDHGSVSRPAGSSIVPGDTASFPLPQGTGGVIDPPSKAHHSAPFFPQDQEHTMSRIIRTEPNAILSKAVEYHGFIFTQGVVAKDLSQDINGQTKDVLAQLDAILEEHGTDNTRILQAQIWLKDIADRDALNTHWSAWLQEGLAPARACVQAVMADPRILVEIMLTTTK</sequence>
<dbReference type="PANTHER" id="PTHR47328">
    <property type="match status" value="1"/>
</dbReference>
<keyword evidence="2" id="KW-1185">Reference proteome</keyword>
<name>A0ABQ0QFE5_9PROT</name>
<evidence type="ECO:0000313" key="1">
    <source>
        <dbReference type="EMBL" id="GBR17272.1"/>
    </source>
</evidence>
<dbReference type="Pfam" id="PF01042">
    <property type="entry name" value="Ribonuc_L-PSP"/>
    <property type="match status" value="1"/>
</dbReference>
<accession>A0ABQ0QFE5</accession>
<comment type="caution">
    <text evidence="1">The sequence shown here is derived from an EMBL/GenBank/DDBJ whole genome shotgun (WGS) entry which is preliminary data.</text>
</comment>
<dbReference type="Gene3D" id="3.30.1330.40">
    <property type="entry name" value="RutC-like"/>
    <property type="match status" value="1"/>
</dbReference>
<dbReference type="InterPro" id="IPR035959">
    <property type="entry name" value="RutC-like_sf"/>
</dbReference>
<dbReference type="InterPro" id="IPR006175">
    <property type="entry name" value="YjgF/YER057c/UK114"/>
</dbReference>
<protein>
    <submittedName>
        <fullName evidence="1">Translation initiation inhibitor YjgF</fullName>
    </submittedName>
</protein>
<dbReference type="InterPro" id="IPR035709">
    <property type="entry name" value="YoaB-like"/>
</dbReference>
<reference evidence="1" key="1">
    <citation type="submission" date="2013-04" db="EMBL/GenBank/DDBJ databases">
        <title>The genome sequencing project of 58 acetic acid bacteria.</title>
        <authorList>
            <person name="Okamoto-Kainuma A."/>
            <person name="Ishikawa M."/>
            <person name="Umino S."/>
            <person name="Koizumi Y."/>
            <person name="Shiwa Y."/>
            <person name="Yoshikawa H."/>
            <person name="Matsutani M."/>
            <person name="Matsushita K."/>
        </authorList>
    </citation>
    <scope>NUCLEOTIDE SEQUENCE</scope>
    <source>
        <strain evidence="1">NRIC 0228</strain>
    </source>
</reference>